<dbReference type="AlphaFoldDB" id="A0AA38M5V7"/>
<proteinExistence type="predicted"/>
<reference evidence="1" key="1">
    <citation type="journal article" date="2023" name="G3 (Bethesda)">
        <title>Whole genome assemblies of Zophobas morio and Tenebrio molitor.</title>
        <authorList>
            <person name="Kaur S."/>
            <person name="Stinson S.A."/>
            <person name="diCenzo G.C."/>
        </authorList>
    </citation>
    <scope>NUCLEOTIDE SEQUENCE</scope>
    <source>
        <strain evidence="1">QUZm001</strain>
    </source>
</reference>
<dbReference type="EMBL" id="JALNTZ010000008">
    <property type="protein sequence ID" value="KAJ3643627.1"/>
    <property type="molecule type" value="Genomic_DNA"/>
</dbReference>
<dbReference type="Proteomes" id="UP001168821">
    <property type="component" value="Unassembled WGS sequence"/>
</dbReference>
<gene>
    <name evidence="1" type="ORF">Zmor_026328</name>
</gene>
<keyword evidence="2" id="KW-1185">Reference proteome</keyword>
<evidence type="ECO:0000313" key="2">
    <source>
        <dbReference type="Proteomes" id="UP001168821"/>
    </source>
</evidence>
<evidence type="ECO:0000313" key="1">
    <source>
        <dbReference type="EMBL" id="KAJ3643627.1"/>
    </source>
</evidence>
<protein>
    <submittedName>
        <fullName evidence="1">Uncharacterized protein</fullName>
    </submittedName>
</protein>
<accession>A0AA38M5V7</accession>
<sequence length="175" mass="19599">MQRLVALPLKPIQKSSLLKGFLLPRILHSLMGTRVTKDLLGSLDKINRQYTKKILHLHLHTPNELIQAPVREGGLGVCELSVSVPQILLRRLDGLRDRAADDPIVMAMLASGRIDGFRTRLRKMLAHFPEGGHKQLVEQGVFSRELNAASQDSSSRSWIDAKPAGSICKRQTFHR</sequence>
<name>A0AA38M5V7_9CUCU</name>
<organism evidence="1 2">
    <name type="scientific">Zophobas morio</name>
    <dbReference type="NCBI Taxonomy" id="2755281"/>
    <lineage>
        <taxon>Eukaryota</taxon>
        <taxon>Metazoa</taxon>
        <taxon>Ecdysozoa</taxon>
        <taxon>Arthropoda</taxon>
        <taxon>Hexapoda</taxon>
        <taxon>Insecta</taxon>
        <taxon>Pterygota</taxon>
        <taxon>Neoptera</taxon>
        <taxon>Endopterygota</taxon>
        <taxon>Coleoptera</taxon>
        <taxon>Polyphaga</taxon>
        <taxon>Cucujiformia</taxon>
        <taxon>Tenebrionidae</taxon>
        <taxon>Zophobas</taxon>
    </lineage>
</organism>
<comment type="caution">
    <text evidence="1">The sequence shown here is derived from an EMBL/GenBank/DDBJ whole genome shotgun (WGS) entry which is preliminary data.</text>
</comment>